<dbReference type="Gene3D" id="3.30.930.10">
    <property type="entry name" value="Bira Bifunctional Protein, Domain 2"/>
    <property type="match status" value="1"/>
</dbReference>
<keyword evidence="6" id="KW-0061">Asparagine biosynthesis</keyword>
<dbReference type="VEuPathDB" id="TriTrypDB:ADEAN_000330300"/>
<dbReference type="Proteomes" id="UP000515908">
    <property type="component" value="Chromosome 05"/>
</dbReference>
<keyword evidence="1" id="KW-0963">Cytoplasm</keyword>
<dbReference type="PIRSF" id="PIRSF001555">
    <property type="entry name" value="Asp_ammon_ligase"/>
    <property type="match status" value="1"/>
</dbReference>
<keyword evidence="2 8" id="KW-0436">Ligase</keyword>
<dbReference type="GO" id="GO:0005829">
    <property type="term" value="C:cytosol"/>
    <property type="evidence" value="ECO:0007669"/>
    <property type="project" value="TreeGrafter"/>
</dbReference>
<evidence type="ECO:0000256" key="4">
    <source>
        <dbReference type="ARBA" id="ARBA00022741"/>
    </source>
</evidence>
<reference evidence="8" key="1">
    <citation type="submission" date="2013-01" db="EMBL/GenBank/DDBJ databases">
        <title>Genomic Cooperation Between Trypanosomatids and Their Bacterial Endosymbionts in the Synthesis of Essential Amino Acids Heavily Influenced by Multiple Lateral Gene Transfer Events.</title>
        <authorList>
            <person name="Alves J.M.P."/>
            <person name="Klein C."/>
            <person name="Maia da Silva F."/>
            <person name="Costa Martins A.G."/>
            <person name="Serrano M.G."/>
            <person name="Buck G.A."/>
            <person name="Vasconcelos A.T.R."/>
            <person name="France-Sagot M."/>
            <person name="Teixeira M.M.G."/>
            <person name="Motta M.C.M."/>
            <person name="Camargo E.P."/>
        </authorList>
    </citation>
    <scope>NUCLEOTIDE SEQUENCE</scope>
</reference>
<keyword evidence="4" id="KW-0547">Nucleotide-binding</keyword>
<gene>
    <name evidence="9" type="ORF">ADEAN_000330300</name>
</gene>
<dbReference type="EMBL" id="KC503295">
    <property type="protein sequence ID" value="AGT02461.1"/>
    <property type="molecule type" value="Genomic_DNA"/>
</dbReference>
<dbReference type="PROSITE" id="PS50862">
    <property type="entry name" value="AA_TRNA_LIGASE_II"/>
    <property type="match status" value="1"/>
</dbReference>
<dbReference type="GO" id="GO:0006529">
    <property type="term" value="P:asparagine biosynthetic process"/>
    <property type="evidence" value="ECO:0007669"/>
    <property type="project" value="UniProtKB-KW"/>
</dbReference>
<dbReference type="InterPro" id="IPR045864">
    <property type="entry name" value="aa-tRNA-synth_II/BPL/LPL"/>
</dbReference>
<dbReference type="Pfam" id="PF03590">
    <property type="entry name" value="AsnA"/>
    <property type="match status" value="1"/>
</dbReference>
<keyword evidence="10" id="KW-1185">Reference proteome</keyword>
<dbReference type="GO" id="GO:0005524">
    <property type="term" value="F:ATP binding"/>
    <property type="evidence" value="ECO:0007669"/>
    <property type="project" value="UniProtKB-KW"/>
</dbReference>
<dbReference type="PANTHER" id="PTHR30073:SF5">
    <property type="entry name" value="ASPARTATE--AMMONIA LIGASE"/>
    <property type="match status" value="1"/>
</dbReference>
<keyword evidence="9" id="KW-0030">Aminoacyl-tRNA synthetase</keyword>
<feature type="domain" description="Aminoacyl-transfer RNA synthetases class-II family profile" evidence="7">
    <location>
        <begin position="15"/>
        <end position="351"/>
    </location>
</feature>
<organism evidence="8">
    <name type="scientific">Angomonas deanei</name>
    <dbReference type="NCBI Taxonomy" id="59799"/>
    <lineage>
        <taxon>Eukaryota</taxon>
        <taxon>Discoba</taxon>
        <taxon>Euglenozoa</taxon>
        <taxon>Kinetoplastea</taxon>
        <taxon>Metakinetoplastina</taxon>
        <taxon>Trypanosomatida</taxon>
        <taxon>Trypanosomatidae</taxon>
        <taxon>Strigomonadinae</taxon>
        <taxon>Angomonas</taxon>
    </lineage>
</organism>
<name>S9VPK2_9TRYP</name>
<dbReference type="InterPro" id="IPR004618">
    <property type="entry name" value="AsnA"/>
</dbReference>
<evidence type="ECO:0000256" key="5">
    <source>
        <dbReference type="ARBA" id="ARBA00022840"/>
    </source>
</evidence>
<evidence type="ECO:0000256" key="2">
    <source>
        <dbReference type="ARBA" id="ARBA00022598"/>
    </source>
</evidence>
<accession>S9VPK2</accession>
<dbReference type="NCBIfam" id="TIGR00669">
    <property type="entry name" value="asnA"/>
    <property type="match status" value="1"/>
</dbReference>
<evidence type="ECO:0000256" key="6">
    <source>
        <dbReference type="ARBA" id="ARBA00022888"/>
    </source>
</evidence>
<evidence type="ECO:0000313" key="9">
    <source>
        <dbReference type="EMBL" id="CAD2215845.1"/>
    </source>
</evidence>
<dbReference type="HAMAP" id="MF_00555">
    <property type="entry name" value="AsnA"/>
    <property type="match status" value="1"/>
</dbReference>
<proteinExistence type="inferred from homology"/>
<dbReference type="EC" id="6.3.1.1" evidence="8"/>
<dbReference type="SUPFAM" id="SSF55681">
    <property type="entry name" value="Class II aaRS and biotin synthetases"/>
    <property type="match status" value="1"/>
</dbReference>
<dbReference type="PANTHER" id="PTHR30073">
    <property type="entry name" value="ASPARTATE--AMMONIA LIGASE"/>
    <property type="match status" value="1"/>
</dbReference>
<evidence type="ECO:0000313" key="8">
    <source>
        <dbReference type="EMBL" id="AGT02461.1"/>
    </source>
</evidence>
<evidence type="ECO:0000259" key="7">
    <source>
        <dbReference type="PROSITE" id="PS50862"/>
    </source>
</evidence>
<dbReference type="AlphaFoldDB" id="S9VPK2"/>
<protein>
    <submittedName>
        <fullName evidence="8 9">Aspartate-ammonia ligase</fullName>
        <ecNumber evidence="8">6.3.1.1</ecNumber>
    </submittedName>
</protein>
<dbReference type="GO" id="GO:0004071">
    <property type="term" value="F:aspartate-ammonia ligase activity"/>
    <property type="evidence" value="ECO:0007669"/>
    <property type="project" value="UniProtKB-EC"/>
</dbReference>
<dbReference type="GO" id="GO:0004812">
    <property type="term" value="F:aminoacyl-tRNA ligase activity"/>
    <property type="evidence" value="ECO:0007669"/>
    <property type="project" value="UniProtKB-KW"/>
</dbReference>
<evidence type="ECO:0000313" key="10">
    <source>
        <dbReference type="Proteomes" id="UP000515908"/>
    </source>
</evidence>
<dbReference type="InterPro" id="IPR006195">
    <property type="entry name" value="aa-tRNA-synth_II"/>
</dbReference>
<sequence length="351" mass="39619">MTQPDAYIELQEQIFFVKQVFGAELSNALNLIPVECPILSRVGDGTQDNLSGFEKAVQVRIKDIPEASYEVVHSLAKWKRRTLGDYKFPVGRGIYTNMRALRVEDVLDNVHSVYVDQWDWEKVMKPEERTVDYLQATVRSIYAAMCATEKKVAEKYPSITPILPEKITFVHSQQLLEKYPDVDPKTREREVAKQFGAVFLIGIGGKLTNGDRHDCRAPDYDDWSTPVDMSSSDVGFPSAEPPSVNSLVSLGGLNGDILVYNPVLDDVLELSSMGIRVDPETLKRQLDITGDNDRVQYEWHQRLLKGDLPQTVGGGIGQSRLTMFLLRKKHIGEVQCSVWTKDIRSNFDVLV</sequence>
<evidence type="ECO:0000256" key="3">
    <source>
        <dbReference type="ARBA" id="ARBA00022605"/>
    </source>
</evidence>
<keyword evidence="5" id="KW-0067">ATP-binding</keyword>
<dbReference type="EMBL" id="LR877149">
    <property type="protein sequence ID" value="CAD2215845.1"/>
    <property type="molecule type" value="Genomic_DNA"/>
</dbReference>
<keyword evidence="3" id="KW-0028">Amino-acid biosynthesis</keyword>
<reference evidence="9 10" key="2">
    <citation type="submission" date="2020-08" db="EMBL/GenBank/DDBJ databases">
        <authorList>
            <person name="Newling K."/>
            <person name="Davey J."/>
            <person name="Forrester S."/>
        </authorList>
    </citation>
    <scope>NUCLEOTIDE SEQUENCE [LARGE SCALE GENOMIC DNA]</scope>
    <source>
        <strain evidence="9">Crithidia deanei Carvalho</strain>
        <strain evidence="10">Crithidia deanei Carvalho (ATCC PRA-265)</strain>
    </source>
</reference>
<dbReference type="OrthoDB" id="35878at2759"/>
<evidence type="ECO:0000256" key="1">
    <source>
        <dbReference type="ARBA" id="ARBA00022490"/>
    </source>
</evidence>